<dbReference type="InParanoid" id="A0A1B1YW18"/>
<proteinExistence type="predicted"/>
<dbReference type="KEGG" id="gbi:PG2T_12560"/>
<dbReference type="STRING" id="1810504.PG2T_12560"/>
<evidence type="ECO:0000259" key="3">
    <source>
        <dbReference type="Pfam" id="PF00296"/>
    </source>
</evidence>
<evidence type="ECO:0000313" key="5">
    <source>
        <dbReference type="Proteomes" id="UP000092952"/>
    </source>
</evidence>
<dbReference type="GO" id="GO:0016705">
    <property type="term" value="F:oxidoreductase activity, acting on paired donors, with incorporation or reduction of molecular oxygen"/>
    <property type="evidence" value="ECO:0007669"/>
    <property type="project" value="InterPro"/>
</dbReference>
<keyword evidence="5" id="KW-1185">Reference proteome</keyword>
<organism evidence="4 5">
    <name type="scientific">Immundisolibacter cernigliae</name>
    <dbReference type="NCBI Taxonomy" id="1810504"/>
    <lineage>
        <taxon>Bacteria</taxon>
        <taxon>Pseudomonadati</taxon>
        <taxon>Pseudomonadota</taxon>
        <taxon>Gammaproteobacteria</taxon>
        <taxon>Immundisolibacterales</taxon>
        <taxon>Immundisolibacteraceae</taxon>
        <taxon>Immundisolibacter</taxon>
    </lineage>
</organism>
<dbReference type="Proteomes" id="UP000092952">
    <property type="component" value="Chromosome"/>
</dbReference>
<dbReference type="Pfam" id="PF00296">
    <property type="entry name" value="Bac_luciferase"/>
    <property type="match status" value="1"/>
</dbReference>
<keyword evidence="1" id="KW-0560">Oxidoreductase</keyword>
<gene>
    <name evidence="4" type="ORF">PG2T_12560</name>
</gene>
<evidence type="ECO:0000256" key="1">
    <source>
        <dbReference type="ARBA" id="ARBA00023002"/>
    </source>
</evidence>
<dbReference type="RefSeq" id="WP_068806084.1">
    <property type="nucleotide sequence ID" value="NZ_CP014671.1"/>
</dbReference>
<dbReference type="AlphaFoldDB" id="A0A1B1YW18"/>
<keyword evidence="2" id="KW-0503">Monooxygenase</keyword>
<dbReference type="SUPFAM" id="SSF51679">
    <property type="entry name" value="Bacterial luciferase-like"/>
    <property type="match status" value="1"/>
</dbReference>
<dbReference type="GO" id="GO:0004497">
    <property type="term" value="F:monooxygenase activity"/>
    <property type="evidence" value="ECO:0007669"/>
    <property type="project" value="UniProtKB-KW"/>
</dbReference>
<dbReference type="InterPro" id="IPR036661">
    <property type="entry name" value="Luciferase-like_sf"/>
</dbReference>
<protein>
    <submittedName>
        <fullName evidence="4">Methylene-tetrahydromethanopterin reductase</fullName>
    </submittedName>
</protein>
<dbReference type="Gene3D" id="3.20.20.30">
    <property type="entry name" value="Luciferase-like domain"/>
    <property type="match status" value="1"/>
</dbReference>
<dbReference type="InterPro" id="IPR011251">
    <property type="entry name" value="Luciferase-like_dom"/>
</dbReference>
<reference evidence="5" key="1">
    <citation type="submission" date="2016-03" db="EMBL/GenBank/DDBJ databases">
        <title>Complete genome sequence of Solimmundus cernigliae, representing a novel lineage of polycyclic aromatic hydrocarbon degraders within the Gammaproteobacteria.</title>
        <authorList>
            <person name="Singleton D.R."/>
            <person name="Dickey A.N."/>
            <person name="Scholl E.H."/>
            <person name="Wright F.A."/>
            <person name="Aitken M.D."/>
        </authorList>
    </citation>
    <scope>NUCLEOTIDE SEQUENCE [LARGE SCALE GENOMIC DNA]</scope>
    <source>
        <strain evidence="5">TR3.2</strain>
    </source>
</reference>
<evidence type="ECO:0000256" key="2">
    <source>
        <dbReference type="ARBA" id="ARBA00023033"/>
    </source>
</evidence>
<dbReference type="InterPro" id="IPR050766">
    <property type="entry name" value="Bact_Lucif_Oxidored"/>
</dbReference>
<accession>A0A1B1YW18</accession>
<dbReference type="OrthoDB" id="7903015at2"/>
<dbReference type="PANTHER" id="PTHR30137">
    <property type="entry name" value="LUCIFERASE-LIKE MONOOXYGENASE"/>
    <property type="match status" value="1"/>
</dbReference>
<dbReference type="PANTHER" id="PTHR30137:SF8">
    <property type="entry name" value="BLR5498 PROTEIN"/>
    <property type="match status" value="1"/>
</dbReference>
<dbReference type="EMBL" id="CP014671">
    <property type="protein sequence ID" value="ANX04919.1"/>
    <property type="molecule type" value="Genomic_DNA"/>
</dbReference>
<dbReference type="GO" id="GO:0005829">
    <property type="term" value="C:cytosol"/>
    <property type="evidence" value="ECO:0007669"/>
    <property type="project" value="TreeGrafter"/>
</dbReference>
<name>A0A1B1YW18_9GAMM</name>
<evidence type="ECO:0000313" key="4">
    <source>
        <dbReference type="EMBL" id="ANX04919.1"/>
    </source>
</evidence>
<sequence length="396" mass="45285">MKFILFYLPSVGTLGQTRKGMAGINSQNYQNMLWQVSEQIKFADRAGFWGAAFTEHHFHIEGIEESNNPILLDLYFGMQTTRIRLGQMANVLPFHNPLRLAEDIAMLDQMLQGRTFFGIARGYQKRWADVLGQTYGVGGTMSDKSEVDAKNRRLFLEHYEIIKKAWTTDVFSHKSEHWTIPPENLNFGHEVVTKYGKGQTPEGIVTHIGTAPKTFQKPHPPIFQPFSFSEDTFRFCAREAIAPFALSTCDDTLHDLFTVYREEAAAAGHNFAHGQNIGIFRDALVLDDAAEAHKYAAMGNGFVWPAWFAPIGFNEAFRKKGQTGKIGPECDYNYLNENGFEFVGNPDQVNRQIENMVKKHNPEYFLMWQYPGPIPHHIQMRNLELWATEILPNWND</sequence>
<feature type="domain" description="Luciferase-like" evidence="3">
    <location>
        <begin position="31"/>
        <end position="353"/>
    </location>
</feature>